<feature type="region of interest" description="Disordered" evidence="1">
    <location>
        <begin position="116"/>
        <end position="174"/>
    </location>
</feature>
<feature type="region of interest" description="Disordered" evidence="1">
    <location>
        <begin position="198"/>
        <end position="220"/>
    </location>
</feature>
<name>A0A8S1EJ58_9PELO</name>
<dbReference type="Proteomes" id="UP000494206">
    <property type="component" value="Unassembled WGS sequence"/>
</dbReference>
<gene>
    <name evidence="2" type="ORF">CBOVIS_LOCUS4671</name>
</gene>
<dbReference type="OrthoDB" id="5791708at2759"/>
<keyword evidence="3" id="KW-1185">Reference proteome</keyword>
<comment type="caution">
    <text evidence="2">The sequence shown here is derived from an EMBL/GenBank/DDBJ whole genome shotgun (WGS) entry which is preliminary data.</text>
</comment>
<sequence length="422" mass="48064">MNPNQQYPPPGTPMSNQQAQYYQQMYQPMGMQQHPAAYSQMGGPRGYPGMPYPETAPPVPYPQGIQQTPPQMAQNQYNQMRIKPEAYWGAEAASQHQQLAPQNIPAHYPPAYPSHIPAMHQMQPQPPPQHHMQMQSQLQQHHQQQQPQQSLHHQMQQPPLQPQPQIAPAPQMAAQVIGEQECYPTTSAPQHNTLTVPQQSLANPSSASSGQSSARKESQPQLKIWPLEIAQEGLKSRTVGDLCVIGRELVYELIFKSSNLTQQLKKSMERGQISQPEEIKTLLDQCTEIIDKVVEIRVLIETQRDAGWKRMTTDEYIEIVKESDEEDVDDEVEKRNIDVQFVEKMRAVKGKEPPKEGYVLYNGRWIAPSLAKKYEKFEENRQKIERLSSGLKYTEWMAVVSNPGTLKGVEKTTISRKEHTIL</sequence>
<accession>A0A8S1EJ58</accession>
<reference evidence="2 3" key="1">
    <citation type="submission" date="2020-04" db="EMBL/GenBank/DDBJ databases">
        <authorList>
            <person name="Laetsch R D."/>
            <person name="Stevens L."/>
            <person name="Kumar S."/>
            <person name="Blaxter L. M."/>
        </authorList>
    </citation>
    <scope>NUCLEOTIDE SEQUENCE [LARGE SCALE GENOMIC DNA]</scope>
</reference>
<evidence type="ECO:0000313" key="2">
    <source>
        <dbReference type="EMBL" id="CAB3401992.1"/>
    </source>
</evidence>
<protein>
    <submittedName>
        <fullName evidence="2">Uncharacterized protein</fullName>
    </submittedName>
</protein>
<dbReference type="AlphaFoldDB" id="A0A8S1EJ58"/>
<evidence type="ECO:0000256" key="1">
    <source>
        <dbReference type="SAM" id="MobiDB-lite"/>
    </source>
</evidence>
<evidence type="ECO:0000313" key="3">
    <source>
        <dbReference type="Proteomes" id="UP000494206"/>
    </source>
</evidence>
<proteinExistence type="predicted"/>
<organism evidence="2 3">
    <name type="scientific">Caenorhabditis bovis</name>
    <dbReference type="NCBI Taxonomy" id="2654633"/>
    <lineage>
        <taxon>Eukaryota</taxon>
        <taxon>Metazoa</taxon>
        <taxon>Ecdysozoa</taxon>
        <taxon>Nematoda</taxon>
        <taxon>Chromadorea</taxon>
        <taxon>Rhabditida</taxon>
        <taxon>Rhabditina</taxon>
        <taxon>Rhabditomorpha</taxon>
        <taxon>Rhabditoidea</taxon>
        <taxon>Rhabditidae</taxon>
        <taxon>Peloderinae</taxon>
        <taxon>Caenorhabditis</taxon>
    </lineage>
</organism>
<feature type="compositionally biased region" description="Low complexity" evidence="1">
    <location>
        <begin position="198"/>
        <end position="213"/>
    </location>
</feature>
<feature type="compositionally biased region" description="Low complexity" evidence="1">
    <location>
        <begin position="130"/>
        <end position="158"/>
    </location>
</feature>
<dbReference type="EMBL" id="CADEPM010000003">
    <property type="protein sequence ID" value="CAB3401992.1"/>
    <property type="molecule type" value="Genomic_DNA"/>
</dbReference>